<reference evidence="3" key="1">
    <citation type="journal article" date="2006" name="PLoS Biol.">
        <title>Macronuclear genome sequence of the ciliate Tetrahymena thermophila, a model eukaryote.</title>
        <authorList>
            <person name="Eisen J.A."/>
            <person name="Coyne R.S."/>
            <person name="Wu M."/>
            <person name="Wu D."/>
            <person name="Thiagarajan M."/>
            <person name="Wortman J.R."/>
            <person name="Badger J.H."/>
            <person name="Ren Q."/>
            <person name="Amedeo P."/>
            <person name="Jones K.M."/>
            <person name="Tallon L.J."/>
            <person name="Delcher A.L."/>
            <person name="Salzberg S.L."/>
            <person name="Silva J.C."/>
            <person name="Haas B.J."/>
            <person name="Majoros W.H."/>
            <person name="Farzad M."/>
            <person name="Carlton J.M."/>
            <person name="Smith R.K. Jr."/>
            <person name="Garg J."/>
            <person name="Pearlman R.E."/>
            <person name="Karrer K.M."/>
            <person name="Sun L."/>
            <person name="Manning G."/>
            <person name="Elde N.C."/>
            <person name="Turkewitz A.P."/>
            <person name="Asai D.J."/>
            <person name="Wilkes D.E."/>
            <person name="Wang Y."/>
            <person name="Cai H."/>
            <person name="Collins K."/>
            <person name="Stewart B.A."/>
            <person name="Lee S.R."/>
            <person name="Wilamowska K."/>
            <person name="Weinberg Z."/>
            <person name="Ruzzo W.L."/>
            <person name="Wloga D."/>
            <person name="Gaertig J."/>
            <person name="Frankel J."/>
            <person name="Tsao C.-C."/>
            <person name="Gorovsky M.A."/>
            <person name="Keeling P.J."/>
            <person name="Waller R.F."/>
            <person name="Patron N.J."/>
            <person name="Cherry J.M."/>
            <person name="Stover N.A."/>
            <person name="Krieger C.J."/>
            <person name="del Toro C."/>
            <person name="Ryder H.F."/>
            <person name="Williamson S.C."/>
            <person name="Barbeau R.A."/>
            <person name="Hamilton E.P."/>
            <person name="Orias E."/>
        </authorList>
    </citation>
    <scope>NUCLEOTIDE SEQUENCE [LARGE SCALE GENOMIC DNA]</scope>
    <source>
        <strain evidence="3">SB210</strain>
    </source>
</reference>
<organism evidence="2 3">
    <name type="scientific">Tetrahymena thermophila (strain SB210)</name>
    <dbReference type="NCBI Taxonomy" id="312017"/>
    <lineage>
        <taxon>Eukaryota</taxon>
        <taxon>Sar</taxon>
        <taxon>Alveolata</taxon>
        <taxon>Ciliophora</taxon>
        <taxon>Intramacronucleata</taxon>
        <taxon>Oligohymenophorea</taxon>
        <taxon>Hymenostomatida</taxon>
        <taxon>Tetrahymenina</taxon>
        <taxon>Tetrahymenidae</taxon>
        <taxon>Tetrahymena</taxon>
    </lineage>
</organism>
<evidence type="ECO:0000256" key="1">
    <source>
        <dbReference type="SAM" id="MobiDB-lite"/>
    </source>
</evidence>
<dbReference type="GeneID" id="7835289"/>
<dbReference type="InParanoid" id="Q23PW4"/>
<sequence length="392" mass="47176">MSNYYFEEEQEIKKETLVKEPISQINLHQITNGTTQDSLGYHLFDDKFDYNLENSFFQNDYYQPPLVDINSACLSQYYPSQQEEPKNAFDGNQVDDFMEDLFNNEDIQNNNINYQQQQNTDVYFNSYQNNEEQQQNNNHEQIEIENQYENLNYLSSQLSDDQNNNLNTTNTANQSNQLKQRRDVKDDRLIQRIQNLTQLDIGIEALRQFKNEIKKNTIRTILQKSNKNINQVRLQQYFENKLQDQQVFQIYNRIDNIYNQLFPDSEKDLRKDILVAFVQLYNENRTKFNYNNVKYLFQDASSNKGEINKLIEIVKEKINRCPNYIQYLINCAQKIFIEFFNYFLDNQLIPYLYSEYKMNTYPNARYPSPQYKQIDIHVTLYCVESLFIENMQ</sequence>
<dbReference type="HOGENOM" id="CLU_704937_0_0_1"/>
<dbReference type="KEGG" id="tet:TTHERM_00463190"/>
<name>Q23PW4_TETTS</name>
<feature type="compositionally biased region" description="Low complexity" evidence="1">
    <location>
        <begin position="158"/>
        <end position="178"/>
    </location>
</feature>
<proteinExistence type="predicted"/>
<accession>Q23PW4</accession>
<feature type="region of interest" description="Disordered" evidence="1">
    <location>
        <begin position="158"/>
        <end position="183"/>
    </location>
</feature>
<keyword evidence="3" id="KW-1185">Reference proteome</keyword>
<evidence type="ECO:0000313" key="2">
    <source>
        <dbReference type="EMBL" id="EAR98571.1"/>
    </source>
</evidence>
<dbReference type="Proteomes" id="UP000009168">
    <property type="component" value="Unassembled WGS sequence"/>
</dbReference>
<gene>
    <name evidence="2" type="ORF">TTHERM_00463190</name>
</gene>
<dbReference type="RefSeq" id="XP_001018816.1">
    <property type="nucleotide sequence ID" value="XM_001018816.2"/>
</dbReference>
<evidence type="ECO:0000313" key="3">
    <source>
        <dbReference type="Proteomes" id="UP000009168"/>
    </source>
</evidence>
<dbReference type="AlphaFoldDB" id="Q23PW4"/>
<dbReference type="EMBL" id="GG662650">
    <property type="protein sequence ID" value="EAR98571.1"/>
    <property type="molecule type" value="Genomic_DNA"/>
</dbReference>
<protein>
    <submittedName>
        <fullName evidence="2">Uncharacterized protein</fullName>
    </submittedName>
</protein>